<reference evidence="4" key="1">
    <citation type="submission" date="2021-04" db="EMBL/GenBank/DDBJ databases">
        <title>Complete genome sequence for Sulfitobacter sp. strain JK7-1.</title>
        <authorList>
            <person name="Park S.-J."/>
        </authorList>
    </citation>
    <scope>NUCLEOTIDE SEQUENCE</scope>
    <source>
        <strain evidence="4">JK7-1</strain>
    </source>
</reference>
<dbReference type="GO" id="GO:0005576">
    <property type="term" value="C:extracellular region"/>
    <property type="evidence" value="ECO:0007669"/>
    <property type="project" value="UniProtKB-SubCell"/>
</dbReference>
<dbReference type="Pfam" id="PF00353">
    <property type="entry name" value="HemolysinCabind"/>
    <property type="match status" value="4"/>
</dbReference>
<sequence length="349" mass="34699">MLWLAGLMGIMAVGTVAFVDPMGRDDQDDDDASARADIDEMARTLSSGDLFEQSDPRGGDDDADLPPLVADPAQAVSIVEGSEDGDDLTGDAGNQRIFADAGNDTVRAGGGADELRGGSGDDDLDGGSGDDLLHGEDGGDALRGGSQNDALFGHSGADTLHGDDGTDALQGSAGGDLLFGDAGDDVLQGGLDNDTLHGGTGADTLFGGWGDDIIDGRAIGADGADGDGADYLNGGGGDDTIFAGAGDIVTAGTGNDDIVLGPWARAAAAVDILDYIPGEDSVVLIWDDSDDTSEEPTVNLTGDPENAGRTLVLLDGAVVASVVGTDLSAADIALIPQSTAEGLTLPPAG</sequence>
<accession>A0A975PMA2</accession>
<evidence type="ECO:0000256" key="1">
    <source>
        <dbReference type="ARBA" id="ARBA00004613"/>
    </source>
</evidence>
<dbReference type="SUPFAM" id="SSF51120">
    <property type="entry name" value="beta-Roll"/>
    <property type="match status" value="2"/>
</dbReference>
<dbReference type="GO" id="GO:0005509">
    <property type="term" value="F:calcium ion binding"/>
    <property type="evidence" value="ECO:0007669"/>
    <property type="project" value="InterPro"/>
</dbReference>
<feature type="region of interest" description="Disordered" evidence="3">
    <location>
        <begin position="20"/>
        <end position="68"/>
    </location>
</feature>
<evidence type="ECO:0000313" key="4">
    <source>
        <dbReference type="EMBL" id="QUJ76504.1"/>
    </source>
</evidence>
<dbReference type="PRINTS" id="PR00313">
    <property type="entry name" value="CABNDNGRPT"/>
</dbReference>
<dbReference type="PROSITE" id="PS00330">
    <property type="entry name" value="HEMOLYSIN_CALCIUM"/>
    <property type="match status" value="2"/>
</dbReference>
<dbReference type="EMBL" id="CP073581">
    <property type="protein sequence ID" value="QUJ76504.1"/>
    <property type="molecule type" value="Genomic_DNA"/>
</dbReference>
<dbReference type="KEGG" id="sual:KDD17_16790"/>
<feature type="compositionally biased region" description="Basic and acidic residues" evidence="3">
    <location>
        <begin position="32"/>
        <end position="42"/>
    </location>
</feature>
<name>A0A975PMA2_9RHOB</name>
<proteinExistence type="predicted"/>
<dbReference type="InterPro" id="IPR050557">
    <property type="entry name" value="RTX_toxin/Mannuronan_C5-epim"/>
</dbReference>
<dbReference type="Proteomes" id="UP000683291">
    <property type="component" value="Chromosome 1"/>
</dbReference>
<feature type="region of interest" description="Disordered" evidence="3">
    <location>
        <begin position="82"/>
        <end position="168"/>
    </location>
</feature>
<dbReference type="InterPro" id="IPR011049">
    <property type="entry name" value="Serralysin-like_metalloprot_C"/>
</dbReference>
<evidence type="ECO:0000256" key="3">
    <source>
        <dbReference type="SAM" id="MobiDB-lite"/>
    </source>
</evidence>
<dbReference type="InterPro" id="IPR001343">
    <property type="entry name" value="Hemolysn_Ca-bd"/>
</dbReference>
<dbReference type="RefSeq" id="WP_212704702.1">
    <property type="nucleotide sequence ID" value="NZ_CP073581.1"/>
</dbReference>
<comment type="subcellular location">
    <subcellularLocation>
        <location evidence="1">Secreted</location>
    </subcellularLocation>
</comment>
<dbReference type="PANTHER" id="PTHR38340:SF1">
    <property type="entry name" value="S-LAYER PROTEIN"/>
    <property type="match status" value="1"/>
</dbReference>
<evidence type="ECO:0000313" key="5">
    <source>
        <dbReference type="Proteomes" id="UP000683291"/>
    </source>
</evidence>
<gene>
    <name evidence="4" type="ORF">KDD17_16790</name>
</gene>
<dbReference type="Gene3D" id="2.150.10.10">
    <property type="entry name" value="Serralysin-like metalloprotease, C-terminal"/>
    <property type="match status" value="4"/>
</dbReference>
<evidence type="ECO:0000256" key="2">
    <source>
        <dbReference type="ARBA" id="ARBA00022525"/>
    </source>
</evidence>
<organism evidence="4 5">
    <name type="scientific">Sulfitobacter albidus</name>
    <dbReference type="NCBI Taxonomy" id="2829501"/>
    <lineage>
        <taxon>Bacteria</taxon>
        <taxon>Pseudomonadati</taxon>
        <taxon>Pseudomonadota</taxon>
        <taxon>Alphaproteobacteria</taxon>
        <taxon>Rhodobacterales</taxon>
        <taxon>Roseobacteraceae</taxon>
        <taxon>Sulfitobacter</taxon>
    </lineage>
</organism>
<dbReference type="AlphaFoldDB" id="A0A975PMA2"/>
<dbReference type="PANTHER" id="PTHR38340">
    <property type="entry name" value="S-LAYER PROTEIN"/>
    <property type="match status" value="1"/>
</dbReference>
<dbReference type="InterPro" id="IPR018511">
    <property type="entry name" value="Hemolysin-typ_Ca-bd_CS"/>
</dbReference>
<protein>
    <submittedName>
        <fullName evidence="4">Calcium-binding protein</fullName>
    </submittedName>
</protein>
<keyword evidence="2" id="KW-0964">Secreted</keyword>
<keyword evidence="5" id="KW-1185">Reference proteome</keyword>